<feature type="compositionally biased region" description="Acidic residues" evidence="1">
    <location>
        <begin position="508"/>
        <end position="525"/>
    </location>
</feature>
<feature type="compositionally biased region" description="Acidic residues" evidence="1">
    <location>
        <begin position="605"/>
        <end position="615"/>
    </location>
</feature>
<evidence type="ECO:0000256" key="1">
    <source>
        <dbReference type="SAM" id="MobiDB-lite"/>
    </source>
</evidence>
<feature type="region of interest" description="Disordered" evidence="1">
    <location>
        <begin position="1"/>
        <end position="56"/>
    </location>
</feature>
<dbReference type="EMBL" id="JBBWRZ010000002">
    <property type="protein sequence ID" value="KAK8244210.1"/>
    <property type="molecule type" value="Genomic_DNA"/>
</dbReference>
<feature type="region of interest" description="Disordered" evidence="1">
    <location>
        <begin position="605"/>
        <end position="692"/>
    </location>
</feature>
<protein>
    <submittedName>
        <fullName evidence="2">Uncharacterized protein</fullName>
    </submittedName>
</protein>
<feature type="region of interest" description="Disordered" evidence="1">
    <location>
        <begin position="390"/>
        <end position="551"/>
    </location>
</feature>
<gene>
    <name evidence="2" type="ORF">HDK90DRAFT_149045</name>
</gene>
<feature type="compositionally biased region" description="Basic and acidic residues" evidence="1">
    <location>
        <begin position="318"/>
        <end position="333"/>
    </location>
</feature>
<sequence length="692" mass="76339">MDNSTPQPQVQSQERARLVASWAESQTRPSARAGGFSTQGPPPAITDSLQPARPQAPVHPVIAGQALGILVYQPQFQHPQVQFGYAQPLNFEHLRAAQRYRDEWQQYCHRIFQDLQPDEAPAYADPQEYAVPLQPRGQRQAEGDSQENPICLNEDSVGEQPVIPKPTLPVRKDKSKGFLEDFIEVTKRMEDGDWEGLDGLQNLFRSLQRLWPGKYDCMNQRWYVKKEDPALFQCIARNGAAVKRSWEMRELVRKALADESAQRDLAKANRERGLVAPKPTNKTAEKKRKRTSGAESSCQPKAKQAKTTTKPKATKSKASSEPEAISRPKETSEHVAQPSPAAKTGTARYPAIFEEEEAALELVAQPATAAKNRPRYPSMFGEVEAAPKPVAQPAPALETGIVGPPKISEGKREAATSVDAQPAPPAKTGAAEAAPSAEAQASPDPTTEDHSVEMGGVVDTQVQGDNWMDVLFEEEGETAPGVEAQASQDPMAEEQAAQPSFEVGAEDRADDLDDKDSLLEAEEGEEAHRDQAAAKSPAEGPIENAPAEEDAAQVLEEHFARRFTSMRAPGEDVTAKFRAWVNLQHEADEERKFAVRTWMVPHCEADEESDVEQDTNEAPQQHEGATAEAEDGKLDDALAADLQAALEEMDAGEEPEKSEEEVEEHEEEVEEHEEEFEEQMEIDEESEESEEE</sequence>
<name>A0ABR1Z0E6_9PEZI</name>
<feature type="region of interest" description="Disordered" evidence="1">
    <location>
        <begin position="260"/>
        <end position="350"/>
    </location>
</feature>
<feature type="region of interest" description="Disordered" evidence="1">
    <location>
        <begin position="134"/>
        <end position="169"/>
    </location>
</feature>
<evidence type="ECO:0000313" key="3">
    <source>
        <dbReference type="Proteomes" id="UP001492380"/>
    </source>
</evidence>
<accession>A0ABR1Z0E6</accession>
<feature type="compositionally biased region" description="Low complexity" evidence="1">
    <location>
        <begin position="426"/>
        <end position="445"/>
    </location>
</feature>
<evidence type="ECO:0000313" key="2">
    <source>
        <dbReference type="EMBL" id="KAK8244210.1"/>
    </source>
</evidence>
<proteinExistence type="predicted"/>
<feature type="compositionally biased region" description="Polar residues" evidence="1">
    <location>
        <begin position="1"/>
        <end position="13"/>
    </location>
</feature>
<organism evidence="2 3">
    <name type="scientific">Phyllosticta capitalensis</name>
    <dbReference type="NCBI Taxonomy" id="121624"/>
    <lineage>
        <taxon>Eukaryota</taxon>
        <taxon>Fungi</taxon>
        <taxon>Dikarya</taxon>
        <taxon>Ascomycota</taxon>
        <taxon>Pezizomycotina</taxon>
        <taxon>Dothideomycetes</taxon>
        <taxon>Dothideomycetes incertae sedis</taxon>
        <taxon>Botryosphaeriales</taxon>
        <taxon>Phyllostictaceae</taxon>
        <taxon>Phyllosticta</taxon>
    </lineage>
</organism>
<feature type="compositionally biased region" description="Basic and acidic residues" evidence="1">
    <location>
        <begin position="260"/>
        <end position="273"/>
    </location>
</feature>
<dbReference type="Proteomes" id="UP001492380">
    <property type="component" value="Unassembled WGS sequence"/>
</dbReference>
<comment type="caution">
    <text evidence="2">The sequence shown here is derived from an EMBL/GenBank/DDBJ whole genome shotgun (WGS) entry which is preliminary data.</text>
</comment>
<keyword evidence="3" id="KW-1185">Reference proteome</keyword>
<feature type="compositionally biased region" description="Low complexity" evidence="1">
    <location>
        <begin position="637"/>
        <end position="646"/>
    </location>
</feature>
<feature type="compositionally biased region" description="Low complexity" evidence="1">
    <location>
        <begin position="299"/>
        <end position="317"/>
    </location>
</feature>
<feature type="compositionally biased region" description="Acidic residues" evidence="1">
    <location>
        <begin position="647"/>
        <end position="692"/>
    </location>
</feature>
<reference evidence="2 3" key="1">
    <citation type="submission" date="2024-04" db="EMBL/GenBank/DDBJ databases">
        <title>Phyllosticta paracitricarpa is synonymous to the EU quarantine fungus P. citricarpa based on phylogenomic analyses.</title>
        <authorList>
            <consortium name="Lawrence Berkeley National Laboratory"/>
            <person name="Van Ingen-Buijs V.A."/>
            <person name="Van Westerhoven A.C."/>
            <person name="Haridas S."/>
            <person name="Skiadas P."/>
            <person name="Martin F."/>
            <person name="Groenewald J.Z."/>
            <person name="Crous P.W."/>
            <person name="Seidl M.F."/>
        </authorList>
    </citation>
    <scope>NUCLEOTIDE SEQUENCE [LARGE SCALE GENOMIC DNA]</scope>
    <source>
        <strain evidence="2 3">CBS 123374</strain>
    </source>
</reference>